<reference evidence="1" key="2">
    <citation type="submission" date="2020-11" db="EMBL/GenBank/DDBJ databases">
        <authorList>
            <person name="McCartney M.A."/>
            <person name="Auch B."/>
            <person name="Kono T."/>
            <person name="Mallez S."/>
            <person name="Becker A."/>
            <person name="Gohl D.M."/>
            <person name="Silverstein K.A.T."/>
            <person name="Koren S."/>
            <person name="Bechman K.B."/>
            <person name="Herman A."/>
            <person name="Abrahante J.E."/>
            <person name="Garbe J."/>
        </authorList>
    </citation>
    <scope>NUCLEOTIDE SEQUENCE</scope>
    <source>
        <strain evidence="1">Duluth1</strain>
        <tissue evidence="1">Whole animal</tissue>
    </source>
</reference>
<evidence type="ECO:0000313" key="2">
    <source>
        <dbReference type="Proteomes" id="UP000828390"/>
    </source>
</evidence>
<gene>
    <name evidence="1" type="ORF">DPMN_150737</name>
</gene>
<accession>A0A9D4FJV2</accession>
<proteinExistence type="predicted"/>
<feature type="non-terminal residue" evidence="1">
    <location>
        <position position="1"/>
    </location>
</feature>
<sequence>NISSMSTITEDVGCYGNGGCDGNTSRNHRLKQTEDTTALKTSSKSGQASSKVVSRLVISAASILRGGRNPINYRQSPVRGGETEPRTILMALTSETTQCAGCIKHATSENPLSTKRQYFLDRTDCCHDFADPLFKRMGEAPWVGKDHSEHYSISRVLENLDLLSVFKMWFISFEGSLFFP</sequence>
<keyword evidence="2" id="KW-1185">Reference proteome</keyword>
<evidence type="ECO:0000313" key="1">
    <source>
        <dbReference type="EMBL" id="KAH3797162.1"/>
    </source>
</evidence>
<reference evidence="1" key="1">
    <citation type="journal article" date="2019" name="bioRxiv">
        <title>The Genome of the Zebra Mussel, Dreissena polymorpha: A Resource for Invasive Species Research.</title>
        <authorList>
            <person name="McCartney M.A."/>
            <person name="Auch B."/>
            <person name="Kono T."/>
            <person name="Mallez S."/>
            <person name="Zhang Y."/>
            <person name="Obille A."/>
            <person name="Becker A."/>
            <person name="Abrahante J.E."/>
            <person name="Garbe J."/>
            <person name="Badalamenti J.P."/>
            <person name="Herman A."/>
            <person name="Mangelson H."/>
            <person name="Liachko I."/>
            <person name="Sullivan S."/>
            <person name="Sone E.D."/>
            <person name="Koren S."/>
            <person name="Silverstein K.A.T."/>
            <person name="Beckman K.B."/>
            <person name="Gohl D.M."/>
        </authorList>
    </citation>
    <scope>NUCLEOTIDE SEQUENCE</scope>
    <source>
        <strain evidence="1">Duluth1</strain>
        <tissue evidence="1">Whole animal</tissue>
    </source>
</reference>
<comment type="caution">
    <text evidence="1">The sequence shown here is derived from an EMBL/GenBank/DDBJ whole genome shotgun (WGS) entry which is preliminary data.</text>
</comment>
<dbReference type="Proteomes" id="UP000828390">
    <property type="component" value="Unassembled WGS sequence"/>
</dbReference>
<protein>
    <submittedName>
        <fullName evidence="1">Uncharacterized protein</fullName>
    </submittedName>
</protein>
<organism evidence="1 2">
    <name type="scientific">Dreissena polymorpha</name>
    <name type="common">Zebra mussel</name>
    <name type="synonym">Mytilus polymorpha</name>
    <dbReference type="NCBI Taxonomy" id="45954"/>
    <lineage>
        <taxon>Eukaryota</taxon>
        <taxon>Metazoa</taxon>
        <taxon>Spiralia</taxon>
        <taxon>Lophotrochozoa</taxon>
        <taxon>Mollusca</taxon>
        <taxon>Bivalvia</taxon>
        <taxon>Autobranchia</taxon>
        <taxon>Heteroconchia</taxon>
        <taxon>Euheterodonta</taxon>
        <taxon>Imparidentia</taxon>
        <taxon>Neoheterodontei</taxon>
        <taxon>Myida</taxon>
        <taxon>Dreissenoidea</taxon>
        <taxon>Dreissenidae</taxon>
        <taxon>Dreissena</taxon>
    </lineage>
</organism>
<name>A0A9D4FJV2_DREPO</name>
<dbReference type="AlphaFoldDB" id="A0A9D4FJV2"/>
<dbReference type="EMBL" id="JAIWYP010000007">
    <property type="protein sequence ID" value="KAH3797162.1"/>
    <property type="molecule type" value="Genomic_DNA"/>
</dbReference>